<organism evidence="4 5">
    <name type="scientific">Halorussus caseinilyticus</name>
    <dbReference type="NCBI Taxonomy" id="3034025"/>
    <lineage>
        <taxon>Archaea</taxon>
        <taxon>Methanobacteriati</taxon>
        <taxon>Methanobacteriota</taxon>
        <taxon>Stenosarchaea group</taxon>
        <taxon>Halobacteria</taxon>
        <taxon>Halobacteriales</taxon>
        <taxon>Haladaptataceae</taxon>
        <taxon>Halorussus</taxon>
    </lineage>
</organism>
<keyword evidence="5" id="KW-1185">Reference proteome</keyword>
<evidence type="ECO:0000313" key="4">
    <source>
        <dbReference type="EMBL" id="MFC7079635.1"/>
    </source>
</evidence>
<evidence type="ECO:0000256" key="2">
    <source>
        <dbReference type="SAM" id="MobiDB-lite"/>
    </source>
</evidence>
<dbReference type="Gene3D" id="3.90.1530.10">
    <property type="entry name" value="Conserved hypothetical protein from pyrococcus furiosus pfu- 392566-001, ParB domain"/>
    <property type="match status" value="1"/>
</dbReference>
<dbReference type="RefSeq" id="WP_382209110.1">
    <property type="nucleotide sequence ID" value="NZ_JBHSZH010000005.1"/>
</dbReference>
<dbReference type="Pfam" id="PF02195">
    <property type="entry name" value="ParB_N"/>
    <property type="match status" value="1"/>
</dbReference>
<proteinExistence type="predicted"/>
<accession>A0ABD5WL51</accession>
<dbReference type="SMART" id="SM00470">
    <property type="entry name" value="ParB"/>
    <property type="match status" value="1"/>
</dbReference>
<evidence type="ECO:0000256" key="1">
    <source>
        <dbReference type="SAM" id="Coils"/>
    </source>
</evidence>
<evidence type="ECO:0000313" key="5">
    <source>
        <dbReference type="Proteomes" id="UP001596407"/>
    </source>
</evidence>
<dbReference type="InterPro" id="IPR050336">
    <property type="entry name" value="Chromosome_partition/occlusion"/>
</dbReference>
<dbReference type="PANTHER" id="PTHR33375:SF1">
    <property type="entry name" value="CHROMOSOME-PARTITIONING PROTEIN PARB-RELATED"/>
    <property type="match status" value="1"/>
</dbReference>
<dbReference type="EMBL" id="JBHSZH010000005">
    <property type="protein sequence ID" value="MFC7079635.1"/>
    <property type="molecule type" value="Genomic_DNA"/>
</dbReference>
<name>A0ABD5WL51_9EURY</name>
<feature type="coiled-coil region" evidence="1">
    <location>
        <begin position="176"/>
        <end position="220"/>
    </location>
</feature>
<protein>
    <submittedName>
        <fullName evidence="4">ParB/RepB/Spo0J family partition protein</fullName>
    </submittedName>
</protein>
<keyword evidence="1" id="KW-0175">Coiled coil</keyword>
<dbReference type="InterPro" id="IPR036086">
    <property type="entry name" value="ParB/Sulfiredoxin_sf"/>
</dbReference>
<feature type="compositionally biased region" description="Low complexity" evidence="2">
    <location>
        <begin position="10"/>
        <end position="23"/>
    </location>
</feature>
<dbReference type="Proteomes" id="UP001596407">
    <property type="component" value="Unassembled WGS sequence"/>
</dbReference>
<dbReference type="SUPFAM" id="SSF110849">
    <property type="entry name" value="ParB/Sulfiredoxin"/>
    <property type="match status" value="1"/>
</dbReference>
<sequence>MSKSSASQPSTGTATKSTSGSRTPSKLEPHPANQRIYGEIDLASDFIKSIRSEGILYPVIITGNGQLIDGHRRVLASKYLGFDEVPVQVKSFSDSLLERRAILHHNKQRQKTFSQVVKEGRELEEVEKKLAKKRQGTRTDLGQALQNEKSGRTRDIVAEAIGIGSGETYRVAKNILDKAEDGHKKAKLEVEELDKGNQSIHGADRAIENYEKKIENEDQVTWKEIEQLDSRLLTYTDCVNRFFINLSSGVKENGPWYSIIGSAQNHMKDSDDFGSSYRACTDQFGKSSLRYVFLYLLEKYGHVSLEGDISDSDSPDAESLANRKPSSGLLSEMLHEEEMTLKEVAMRFGVNRHLILFWMWEEDTPAKKKHLHHSENREA</sequence>
<dbReference type="InterPro" id="IPR003115">
    <property type="entry name" value="ParB_N"/>
</dbReference>
<dbReference type="PANTHER" id="PTHR33375">
    <property type="entry name" value="CHROMOSOME-PARTITIONING PROTEIN PARB-RELATED"/>
    <property type="match status" value="1"/>
</dbReference>
<evidence type="ECO:0000259" key="3">
    <source>
        <dbReference type="SMART" id="SM00470"/>
    </source>
</evidence>
<feature type="domain" description="ParB-like N-terminal" evidence="3">
    <location>
        <begin position="20"/>
        <end position="107"/>
    </location>
</feature>
<gene>
    <name evidence="4" type="ORF">ACFQJ6_05255</name>
</gene>
<comment type="caution">
    <text evidence="4">The sequence shown here is derived from an EMBL/GenBank/DDBJ whole genome shotgun (WGS) entry which is preliminary data.</text>
</comment>
<feature type="region of interest" description="Disordered" evidence="2">
    <location>
        <begin position="1"/>
        <end position="33"/>
    </location>
</feature>
<dbReference type="AlphaFoldDB" id="A0ABD5WL51"/>
<reference evidence="4 5" key="1">
    <citation type="journal article" date="2019" name="Int. J. Syst. Evol. Microbiol.">
        <title>The Global Catalogue of Microorganisms (GCM) 10K type strain sequencing project: providing services to taxonomists for standard genome sequencing and annotation.</title>
        <authorList>
            <consortium name="The Broad Institute Genomics Platform"/>
            <consortium name="The Broad Institute Genome Sequencing Center for Infectious Disease"/>
            <person name="Wu L."/>
            <person name="Ma J."/>
        </authorList>
    </citation>
    <scope>NUCLEOTIDE SEQUENCE [LARGE SCALE GENOMIC DNA]</scope>
    <source>
        <strain evidence="4 5">DT72</strain>
    </source>
</reference>